<dbReference type="HOGENOM" id="CLU_3020024_0_0_1"/>
<organism evidence="2 3">
    <name type="scientific">Pisolithus tinctorius Marx 270</name>
    <dbReference type="NCBI Taxonomy" id="870435"/>
    <lineage>
        <taxon>Eukaryota</taxon>
        <taxon>Fungi</taxon>
        <taxon>Dikarya</taxon>
        <taxon>Basidiomycota</taxon>
        <taxon>Agaricomycotina</taxon>
        <taxon>Agaricomycetes</taxon>
        <taxon>Agaricomycetidae</taxon>
        <taxon>Boletales</taxon>
        <taxon>Sclerodermatineae</taxon>
        <taxon>Pisolithaceae</taxon>
        <taxon>Pisolithus</taxon>
    </lineage>
</organism>
<dbReference type="AlphaFoldDB" id="A0A0C3JTS5"/>
<evidence type="ECO:0000313" key="3">
    <source>
        <dbReference type="Proteomes" id="UP000054217"/>
    </source>
</evidence>
<keyword evidence="3" id="KW-1185">Reference proteome</keyword>
<reference evidence="2 3" key="1">
    <citation type="submission" date="2014-04" db="EMBL/GenBank/DDBJ databases">
        <authorList>
            <consortium name="DOE Joint Genome Institute"/>
            <person name="Kuo A."/>
            <person name="Kohler A."/>
            <person name="Costa M.D."/>
            <person name="Nagy L.G."/>
            <person name="Floudas D."/>
            <person name="Copeland A."/>
            <person name="Barry K.W."/>
            <person name="Cichocki N."/>
            <person name="Veneault-Fourrey C."/>
            <person name="LaButti K."/>
            <person name="Lindquist E.A."/>
            <person name="Lipzen A."/>
            <person name="Lundell T."/>
            <person name="Morin E."/>
            <person name="Murat C."/>
            <person name="Sun H."/>
            <person name="Tunlid A."/>
            <person name="Henrissat B."/>
            <person name="Grigoriev I.V."/>
            <person name="Hibbett D.S."/>
            <person name="Martin F."/>
            <person name="Nordberg H.P."/>
            <person name="Cantor M.N."/>
            <person name="Hua S.X."/>
        </authorList>
    </citation>
    <scope>NUCLEOTIDE SEQUENCE [LARGE SCALE GENOMIC DNA]</scope>
    <source>
        <strain evidence="2 3">Marx 270</strain>
    </source>
</reference>
<gene>
    <name evidence="2" type="ORF">M404DRAFT_1003554</name>
</gene>
<proteinExistence type="predicted"/>
<sequence>TTWSLPTTPRTTRTVRGSAESQISELAEDDAGFDPLRRDSLQALHPRTFHQSTSMY</sequence>
<feature type="compositionally biased region" description="Low complexity" evidence="1">
    <location>
        <begin position="1"/>
        <end position="14"/>
    </location>
</feature>
<feature type="region of interest" description="Disordered" evidence="1">
    <location>
        <begin position="1"/>
        <end position="24"/>
    </location>
</feature>
<accession>A0A0C3JTS5</accession>
<name>A0A0C3JTS5_PISTI</name>
<dbReference type="Proteomes" id="UP000054217">
    <property type="component" value="Unassembled WGS sequence"/>
</dbReference>
<evidence type="ECO:0000256" key="1">
    <source>
        <dbReference type="SAM" id="MobiDB-lite"/>
    </source>
</evidence>
<dbReference type="InParanoid" id="A0A0C3JTS5"/>
<protein>
    <submittedName>
        <fullName evidence="2">Uncharacterized protein</fullName>
    </submittedName>
</protein>
<feature type="non-terminal residue" evidence="2">
    <location>
        <position position="1"/>
    </location>
</feature>
<reference evidence="3" key="2">
    <citation type="submission" date="2015-01" db="EMBL/GenBank/DDBJ databases">
        <title>Evolutionary Origins and Diversification of the Mycorrhizal Mutualists.</title>
        <authorList>
            <consortium name="DOE Joint Genome Institute"/>
            <consortium name="Mycorrhizal Genomics Consortium"/>
            <person name="Kohler A."/>
            <person name="Kuo A."/>
            <person name="Nagy L.G."/>
            <person name="Floudas D."/>
            <person name="Copeland A."/>
            <person name="Barry K.W."/>
            <person name="Cichocki N."/>
            <person name="Veneault-Fourrey C."/>
            <person name="LaButti K."/>
            <person name="Lindquist E.A."/>
            <person name="Lipzen A."/>
            <person name="Lundell T."/>
            <person name="Morin E."/>
            <person name="Murat C."/>
            <person name="Riley R."/>
            <person name="Ohm R."/>
            <person name="Sun H."/>
            <person name="Tunlid A."/>
            <person name="Henrissat B."/>
            <person name="Grigoriev I.V."/>
            <person name="Hibbett D.S."/>
            <person name="Martin F."/>
        </authorList>
    </citation>
    <scope>NUCLEOTIDE SEQUENCE [LARGE SCALE GENOMIC DNA]</scope>
    <source>
        <strain evidence="3">Marx 270</strain>
    </source>
</reference>
<dbReference type="EMBL" id="KN831993">
    <property type="protein sequence ID" value="KIO00847.1"/>
    <property type="molecule type" value="Genomic_DNA"/>
</dbReference>
<evidence type="ECO:0000313" key="2">
    <source>
        <dbReference type="EMBL" id="KIO00847.1"/>
    </source>
</evidence>